<name>A0A9D1LV88_9FIRM</name>
<dbReference type="PANTHER" id="PTHR34297:SF2">
    <property type="entry name" value="ASP23_GLS24 FAMILY ENVELOPE STRESS RESPONSE PROTEIN"/>
    <property type="match status" value="1"/>
</dbReference>
<protein>
    <submittedName>
        <fullName evidence="2">Asp23/Gls24 family envelope stress response protein</fullName>
    </submittedName>
</protein>
<reference evidence="2" key="1">
    <citation type="submission" date="2020-10" db="EMBL/GenBank/DDBJ databases">
        <authorList>
            <person name="Gilroy R."/>
        </authorList>
    </citation>
    <scope>NUCLEOTIDE SEQUENCE</scope>
    <source>
        <strain evidence="2">ChiSjej4B22-9803</strain>
    </source>
</reference>
<dbReference type="Proteomes" id="UP000824111">
    <property type="component" value="Unassembled WGS sequence"/>
</dbReference>
<comment type="caution">
    <text evidence="2">The sequence shown here is derived from an EMBL/GenBank/DDBJ whole genome shotgun (WGS) entry which is preliminary data.</text>
</comment>
<reference evidence="2" key="2">
    <citation type="journal article" date="2021" name="PeerJ">
        <title>Extensive microbial diversity within the chicken gut microbiome revealed by metagenomics and culture.</title>
        <authorList>
            <person name="Gilroy R."/>
            <person name="Ravi A."/>
            <person name="Getino M."/>
            <person name="Pursley I."/>
            <person name="Horton D.L."/>
            <person name="Alikhan N.F."/>
            <person name="Baker D."/>
            <person name="Gharbi K."/>
            <person name="Hall N."/>
            <person name="Watson M."/>
            <person name="Adriaenssens E.M."/>
            <person name="Foster-Nyarko E."/>
            <person name="Jarju S."/>
            <person name="Secka A."/>
            <person name="Antonio M."/>
            <person name="Oren A."/>
            <person name="Chaudhuri R.R."/>
            <person name="La Ragione R."/>
            <person name="Hildebrand F."/>
            <person name="Pallen M.J."/>
        </authorList>
    </citation>
    <scope>NUCLEOTIDE SEQUENCE</scope>
    <source>
        <strain evidence="2">ChiSjej4B22-9803</strain>
    </source>
</reference>
<dbReference type="InterPro" id="IPR005531">
    <property type="entry name" value="Asp23"/>
</dbReference>
<dbReference type="EMBL" id="DVND01000128">
    <property type="protein sequence ID" value="HIU48674.1"/>
    <property type="molecule type" value="Genomic_DNA"/>
</dbReference>
<proteinExistence type="inferred from homology"/>
<accession>A0A9D1LV88</accession>
<evidence type="ECO:0000256" key="1">
    <source>
        <dbReference type="ARBA" id="ARBA00005721"/>
    </source>
</evidence>
<evidence type="ECO:0000313" key="3">
    <source>
        <dbReference type="Proteomes" id="UP000824111"/>
    </source>
</evidence>
<dbReference type="AlphaFoldDB" id="A0A9D1LV88"/>
<gene>
    <name evidence="2" type="ORF">IAB04_04875</name>
</gene>
<dbReference type="PANTHER" id="PTHR34297">
    <property type="entry name" value="HYPOTHETICAL CYTOSOLIC PROTEIN-RELATED"/>
    <property type="match status" value="1"/>
</dbReference>
<organism evidence="2 3">
    <name type="scientific">Candidatus Avimonoglobus intestinipullorum</name>
    <dbReference type="NCBI Taxonomy" id="2840699"/>
    <lineage>
        <taxon>Bacteria</taxon>
        <taxon>Bacillati</taxon>
        <taxon>Bacillota</taxon>
        <taxon>Clostridia</taxon>
        <taxon>Eubacteriales</taxon>
        <taxon>Candidatus Avimonoglobus</taxon>
    </lineage>
</organism>
<dbReference type="Pfam" id="PF03780">
    <property type="entry name" value="Asp23"/>
    <property type="match status" value="1"/>
</dbReference>
<sequence length="118" mass="12703">MAIMINSEFGDVTIENGVIASIAGAVVNKCYGVVGMAARSTKDGIVSLLKGDKIARGIKIEVEDNGIVIGMHIAVEYGVNIHAICDSIIHNVRYKIEEKTGLKVHKVNVQVESVRVQE</sequence>
<comment type="similarity">
    <text evidence="1">Belongs to the asp23 family.</text>
</comment>
<evidence type="ECO:0000313" key="2">
    <source>
        <dbReference type="EMBL" id="HIU48674.1"/>
    </source>
</evidence>